<keyword evidence="2" id="KW-1133">Transmembrane helix</keyword>
<feature type="transmembrane region" description="Helical" evidence="2">
    <location>
        <begin position="606"/>
        <end position="623"/>
    </location>
</feature>
<keyword evidence="2" id="KW-0812">Transmembrane</keyword>
<accession>A0A8H5M042</accession>
<feature type="transmembrane region" description="Helical" evidence="2">
    <location>
        <begin position="509"/>
        <end position="532"/>
    </location>
</feature>
<gene>
    <name evidence="3" type="ORF">D9615_008271</name>
</gene>
<sequence length="747" mass="83570">MECNTHVKASNVPRDPSTSRKSISRCKCFLLTVGIVALLASALGTAYVVVGIATNMTSPQRALYPKGLSENHSDGVQVVRPLINRDQSFDVAVTVWLRTDEVAAPTDEAKKESILNVKLPHVTPLYSAIAFQGLHLTDKNVFATVNYTLPTAYFRNISLTNYDLRGSFVLVPTSSSPLDHIVDFSSWIVDYVDIPPVRSWPFPLGSPDRGAKTIADKAVESFGVTVPLLQFHGIKSRCNDSGIEQDISEKEEDDSEERDMFGRPIVLESSLKTTWGKSALSHHPYIVTRTHIRVVDETTSFNRTAYMNKFLYVQRNSCAQMKTLSPTIFMCDRSYRDVGHVETLMKLAISDDATGKFKKEWVYSPYISVSQSALGPKLSLSDNKDLDPIPVNREECPLDDAARNVEHDKEFIDVTWKLSFSGRTARKLILAETMEHSQSRVLPPPGTSEHHKVLAQDSIEITDGLVGHKHSENAHPRRRFFLNILQLVLGCVIIVLDVLYWFTRTSTVSISVIGTVLIAGSIAIEAVVPAFSLRLLLENDVSDWISTAFSTLLELVPALLMIKPLLRISIKRRVGTRWARWIPVVYSTPVTHAERTSYRLDARMSYWIKGSILALIFAVYYFFAPHNYPVLPSLLPDPQPGDYARSWLDDVSPYIGYPMNATGKLFQIILNSQSQKYAGSYKLSALLVLALRTVGLMDYVPMLVGKYEARRVLVAHSLVDYILLVIAAWQAITLPRVEQDAESLHAE</sequence>
<evidence type="ECO:0000313" key="4">
    <source>
        <dbReference type="Proteomes" id="UP000565441"/>
    </source>
</evidence>
<protein>
    <submittedName>
        <fullName evidence="3">Uncharacterized protein</fullName>
    </submittedName>
</protein>
<feature type="transmembrane region" description="Helical" evidence="2">
    <location>
        <begin position="480"/>
        <end position="502"/>
    </location>
</feature>
<dbReference type="AlphaFoldDB" id="A0A8H5M042"/>
<name>A0A8H5M042_9AGAR</name>
<dbReference type="OrthoDB" id="2548253at2759"/>
<dbReference type="EMBL" id="JAACJP010000031">
    <property type="protein sequence ID" value="KAF5375938.1"/>
    <property type="molecule type" value="Genomic_DNA"/>
</dbReference>
<dbReference type="Proteomes" id="UP000565441">
    <property type="component" value="Unassembled WGS sequence"/>
</dbReference>
<proteinExistence type="predicted"/>
<keyword evidence="4" id="KW-1185">Reference proteome</keyword>
<comment type="caution">
    <text evidence="3">The sequence shown here is derived from an EMBL/GenBank/DDBJ whole genome shotgun (WGS) entry which is preliminary data.</text>
</comment>
<feature type="transmembrane region" description="Helical" evidence="2">
    <location>
        <begin position="544"/>
        <end position="562"/>
    </location>
</feature>
<organism evidence="3 4">
    <name type="scientific">Tricholomella constricta</name>
    <dbReference type="NCBI Taxonomy" id="117010"/>
    <lineage>
        <taxon>Eukaryota</taxon>
        <taxon>Fungi</taxon>
        <taxon>Dikarya</taxon>
        <taxon>Basidiomycota</taxon>
        <taxon>Agaricomycotina</taxon>
        <taxon>Agaricomycetes</taxon>
        <taxon>Agaricomycetidae</taxon>
        <taxon>Agaricales</taxon>
        <taxon>Tricholomatineae</taxon>
        <taxon>Lyophyllaceae</taxon>
        <taxon>Tricholomella</taxon>
    </lineage>
</organism>
<evidence type="ECO:0000256" key="1">
    <source>
        <dbReference type="SAM" id="MobiDB-lite"/>
    </source>
</evidence>
<evidence type="ECO:0000313" key="3">
    <source>
        <dbReference type="EMBL" id="KAF5375938.1"/>
    </source>
</evidence>
<feature type="transmembrane region" description="Helical" evidence="2">
    <location>
        <begin position="712"/>
        <end position="732"/>
    </location>
</feature>
<reference evidence="3 4" key="1">
    <citation type="journal article" date="2020" name="ISME J.">
        <title>Uncovering the hidden diversity of litter-decomposition mechanisms in mushroom-forming fungi.</title>
        <authorList>
            <person name="Floudas D."/>
            <person name="Bentzer J."/>
            <person name="Ahren D."/>
            <person name="Johansson T."/>
            <person name="Persson P."/>
            <person name="Tunlid A."/>
        </authorList>
    </citation>
    <scope>NUCLEOTIDE SEQUENCE [LARGE SCALE GENOMIC DNA]</scope>
    <source>
        <strain evidence="3 4">CBS 661.87</strain>
    </source>
</reference>
<feature type="transmembrane region" description="Helical" evidence="2">
    <location>
        <begin position="28"/>
        <end position="50"/>
    </location>
</feature>
<evidence type="ECO:0000256" key="2">
    <source>
        <dbReference type="SAM" id="Phobius"/>
    </source>
</evidence>
<feature type="region of interest" description="Disordered" evidence="1">
    <location>
        <begin position="1"/>
        <end position="20"/>
    </location>
</feature>
<keyword evidence="2" id="KW-0472">Membrane</keyword>
<feature type="transmembrane region" description="Helical" evidence="2">
    <location>
        <begin position="681"/>
        <end position="700"/>
    </location>
</feature>